<dbReference type="PANTHER" id="PTHR41878:SF1">
    <property type="entry name" value="TNPR PROTEIN"/>
    <property type="match status" value="1"/>
</dbReference>
<evidence type="ECO:0000313" key="4">
    <source>
        <dbReference type="Proteomes" id="UP000628775"/>
    </source>
</evidence>
<dbReference type="RefSeq" id="WP_188688104.1">
    <property type="nucleotide sequence ID" value="NZ_BMIR01000001.1"/>
</dbReference>
<gene>
    <name evidence="3" type="ORF">GCM10011391_02870</name>
</gene>
<feature type="domain" description="Plasmid pRiA4b Orf3-like" evidence="1">
    <location>
        <begin position="178"/>
        <end position="354"/>
    </location>
</feature>
<dbReference type="InterPro" id="IPR053864">
    <property type="entry name" value="DUF6933"/>
</dbReference>
<organism evidence="3 4">
    <name type="scientific">Pullulanibacillus camelliae</name>
    <dbReference type="NCBI Taxonomy" id="1707096"/>
    <lineage>
        <taxon>Bacteria</taxon>
        <taxon>Bacillati</taxon>
        <taxon>Bacillota</taxon>
        <taxon>Bacilli</taxon>
        <taxon>Bacillales</taxon>
        <taxon>Sporolactobacillaceae</taxon>
        <taxon>Pullulanibacillus</taxon>
    </lineage>
</organism>
<keyword evidence="4" id="KW-1185">Reference proteome</keyword>
<sequence>MLIQCSKKLLDQLKIKPQVQNVAEPFFSWHANLMMVNRRKTIVLVNDLHRYVIVLYGLKAKDFKNLPSLITSAIRETYQQEGIKEELVEKYLKQAPQFFFSKTKDRTSVARMNKACETVGFFDYEVAIDPSLINVTLSRRASQNMYGAGKNSYIYPYKELIKAFESFSTGSVYNPKAAIVKITLRLGNHKVWRRLVIPVYYKFNRLHKTLQQAFGWQNYHLHEFQIYKSKTTLPFITLVDNEEAFEIQSDTTIKLEREVSFSEYLSEKIRYVYDFGDYWEHDIKVEEIIEDYDKNYPVCLAGNGAAPPEDVGGEFGYDHFLKIMADKNHPNYEEMTRWAEQQGYQDFDRDQVNKKLERM</sequence>
<feature type="domain" description="DUF6933" evidence="2">
    <location>
        <begin position="2"/>
        <end position="159"/>
    </location>
</feature>
<dbReference type="Gene3D" id="3.10.290.30">
    <property type="entry name" value="MM3350-like"/>
    <property type="match status" value="1"/>
</dbReference>
<dbReference type="InterPro" id="IPR012912">
    <property type="entry name" value="Plasmid_pRiA4b_Orf3-like"/>
</dbReference>
<name>A0A8J2YE94_9BACL</name>
<proteinExistence type="predicted"/>
<dbReference type="PANTHER" id="PTHR41878">
    <property type="entry name" value="LEXA REPRESSOR-RELATED"/>
    <property type="match status" value="1"/>
</dbReference>
<reference evidence="3" key="2">
    <citation type="submission" date="2020-09" db="EMBL/GenBank/DDBJ databases">
        <authorList>
            <person name="Sun Q."/>
            <person name="Zhou Y."/>
        </authorList>
    </citation>
    <scope>NUCLEOTIDE SEQUENCE</scope>
    <source>
        <strain evidence="3">CGMCC 1.15371</strain>
    </source>
</reference>
<dbReference type="Proteomes" id="UP000628775">
    <property type="component" value="Unassembled WGS sequence"/>
</dbReference>
<reference evidence="3" key="1">
    <citation type="journal article" date="2014" name="Int. J. Syst. Evol. Microbiol.">
        <title>Complete genome sequence of Corynebacterium casei LMG S-19264T (=DSM 44701T), isolated from a smear-ripened cheese.</title>
        <authorList>
            <consortium name="US DOE Joint Genome Institute (JGI-PGF)"/>
            <person name="Walter F."/>
            <person name="Albersmeier A."/>
            <person name="Kalinowski J."/>
            <person name="Ruckert C."/>
        </authorList>
    </citation>
    <scope>NUCLEOTIDE SEQUENCE</scope>
    <source>
        <strain evidence="3">CGMCC 1.15371</strain>
    </source>
</reference>
<dbReference type="AlphaFoldDB" id="A0A8J2YE94"/>
<dbReference type="EMBL" id="BMIR01000001">
    <property type="protein sequence ID" value="GGE27806.1"/>
    <property type="molecule type" value="Genomic_DNA"/>
</dbReference>
<dbReference type="InterPro" id="IPR024047">
    <property type="entry name" value="MM3350-like_sf"/>
</dbReference>
<evidence type="ECO:0000259" key="2">
    <source>
        <dbReference type="Pfam" id="PF22016"/>
    </source>
</evidence>
<evidence type="ECO:0000259" key="1">
    <source>
        <dbReference type="Pfam" id="PF07929"/>
    </source>
</evidence>
<dbReference type="Pfam" id="PF07929">
    <property type="entry name" value="PRiA4_ORF3"/>
    <property type="match status" value="1"/>
</dbReference>
<comment type="caution">
    <text evidence="3">The sequence shown here is derived from an EMBL/GenBank/DDBJ whole genome shotgun (WGS) entry which is preliminary data.</text>
</comment>
<accession>A0A8J2YE94</accession>
<dbReference type="SUPFAM" id="SSF159941">
    <property type="entry name" value="MM3350-like"/>
    <property type="match status" value="1"/>
</dbReference>
<protein>
    <submittedName>
        <fullName evidence="3">Uncharacterized protein</fullName>
    </submittedName>
</protein>
<dbReference type="Pfam" id="PF22016">
    <property type="entry name" value="DUF6933"/>
    <property type="match status" value="1"/>
</dbReference>
<evidence type="ECO:0000313" key="3">
    <source>
        <dbReference type="EMBL" id="GGE27806.1"/>
    </source>
</evidence>